<dbReference type="SUPFAM" id="SSF50022">
    <property type="entry name" value="ISP domain"/>
    <property type="match status" value="1"/>
</dbReference>
<dbReference type="Gene3D" id="3.90.380.10">
    <property type="entry name" value="Naphthalene 1,2-dioxygenase Alpha Subunit, Chain A, domain 1"/>
    <property type="match status" value="1"/>
</dbReference>
<feature type="domain" description="Rieske" evidence="10">
    <location>
        <begin position="40"/>
        <end position="119"/>
    </location>
</feature>
<dbReference type="SUPFAM" id="SSF55961">
    <property type="entry name" value="Bet v1-like"/>
    <property type="match status" value="1"/>
</dbReference>
<dbReference type="PANTHER" id="PTHR43756">
    <property type="entry name" value="CHOLINE MONOOXYGENASE, CHLOROPLASTIC"/>
    <property type="match status" value="1"/>
</dbReference>
<keyword evidence="6" id="KW-0560">Oxidoreductase</keyword>
<keyword evidence="9" id="KW-0520">NAD</keyword>
<evidence type="ECO:0000313" key="11">
    <source>
        <dbReference type="EMBL" id="ETW95589.1"/>
    </source>
</evidence>
<evidence type="ECO:0000256" key="6">
    <source>
        <dbReference type="ARBA" id="ARBA00023002"/>
    </source>
</evidence>
<dbReference type="InterPro" id="IPR043266">
    <property type="entry name" value="RHO_NdoB-like_C"/>
</dbReference>
<dbReference type="InterPro" id="IPR001663">
    <property type="entry name" value="Rng_hydr_dOase-A"/>
</dbReference>
<gene>
    <name evidence="11" type="ORF">ETSY1_29980</name>
</gene>
<dbReference type="Proteomes" id="UP000019141">
    <property type="component" value="Unassembled WGS sequence"/>
</dbReference>
<dbReference type="AlphaFoldDB" id="W4LCD4"/>
<name>W4LCD4_ENTF1</name>
<protein>
    <recommendedName>
        <fullName evidence="10">Rieske domain-containing protein</fullName>
    </recommendedName>
</protein>
<evidence type="ECO:0000313" key="12">
    <source>
        <dbReference type="Proteomes" id="UP000019141"/>
    </source>
</evidence>
<dbReference type="InterPro" id="IPR017941">
    <property type="entry name" value="Rieske_2Fe-2S"/>
</dbReference>
<comment type="similarity">
    <text evidence="1">Belongs to the bacterial ring-hydroxylating dioxygenase alpha subunit family.</text>
</comment>
<evidence type="ECO:0000256" key="4">
    <source>
        <dbReference type="ARBA" id="ARBA00022797"/>
    </source>
</evidence>
<evidence type="ECO:0000256" key="3">
    <source>
        <dbReference type="ARBA" id="ARBA00022723"/>
    </source>
</evidence>
<dbReference type="EMBL" id="AZHW01000900">
    <property type="protein sequence ID" value="ETW95589.1"/>
    <property type="molecule type" value="Genomic_DNA"/>
</dbReference>
<dbReference type="InterPro" id="IPR015879">
    <property type="entry name" value="Ring_hydroxy_dOase_asu_C_dom"/>
</dbReference>
<keyword evidence="3" id="KW-0479">Metal-binding</keyword>
<dbReference type="Gene3D" id="2.102.10.10">
    <property type="entry name" value="Rieske [2Fe-2S] iron-sulphur domain"/>
    <property type="match status" value="1"/>
</dbReference>
<dbReference type="InterPro" id="IPR015881">
    <property type="entry name" value="ARHD_Rieske_2Fe_2S"/>
</dbReference>
<dbReference type="GO" id="GO:0005506">
    <property type="term" value="F:iron ion binding"/>
    <property type="evidence" value="ECO:0007669"/>
    <property type="project" value="InterPro"/>
</dbReference>
<proteinExistence type="inferred from homology"/>
<keyword evidence="8" id="KW-0411">Iron-sulfur</keyword>
<sequence>METDVRSLVDVEQGLINRRIFIEPAIYEQELERIFARCWLFLCHDSQIPNPGDFFTTYMGEDPVVVVRDSTGQIRAFLNVCRHRGNRVCRAESGNAMTFTCSYHGWSYSNDGQLIGVPDLKEAYYQELDMAQWGLVPVAQLDIYKGLVFATFDPDAPPLLDELGETAWYLDTFFDRREGGVEVVGAVHKWRVPTNWKFPAENFAGDSDHIGWTHLSAIRVGMRPTSQRKRDPRGALISPGNGHGIVTIAPGYDSDPPMPEIQAYEKAIEPEVRQRLGARWDQVFPVVGNIFPNFALLRIVGRSFRVWHPCGPDQIEIWSWTFVDKAAPPEVKEAFRLATIRSFSPSGLYEQDDMENWKHCTRTCRGVVTQRHPLNYQMGLGHEHFDDAASAWSSDFRISESNHRRFYQRWLQLMATG</sequence>
<evidence type="ECO:0000256" key="7">
    <source>
        <dbReference type="ARBA" id="ARBA00023004"/>
    </source>
</evidence>
<accession>W4LCD4</accession>
<keyword evidence="7" id="KW-0408">Iron</keyword>
<comment type="caution">
    <text evidence="11">The sequence shown here is derived from an EMBL/GenBank/DDBJ whole genome shotgun (WGS) entry which is preliminary data.</text>
</comment>
<reference evidence="11 12" key="1">
    <citation type="journal article" date="2014" name="Nature">
        <title>An environmental bacterial taxon with a large and distinct metabolic repertoire.</title>
        <authorList>
            <person name="Wilson M.C."/>
            <person name="Mori T."/>
            <person name="Ruckert C."/>
            <person name="Uria A.R."/>
            <person name="Helf M.J."/>
            <person name="Takada K."/>
            <person name="Gernert C."/>
            <person name="Steffens U.A."/>
            <person name="Heycke N."/>
            <person name="Schmitt S."/>
            <person name="Rinke C."/>
            <person name="Helfrich E.J."/>
            <person name="Brachmann A.O."/>
            <person name="Gurgui C."/>
            <person name="Wakimoto T."/>
            <person name="Kracht M."/>
            <person name="Crusemann M."/>
            <person name="Hentschel U."/>
            <person name="Abe I."/>
            <person name="Matsunaga S."/>
            <person name="Kalinowski J."/>
            <person name="Takeyama H."/>
            <person name="Piel J."/>
        </authorList>
    </citation>
    <scope>NUCLEOTIDE SEQUENCE [LARGE SCALE GENOMIC DNA]</scope>
    <source>
        <strain evidence="12">TSY1</strain>
    </source>
</reference>
<evidence type="ECO:0000256" key="2">
    <source>
        <dbReference type="ARBA" id="ARBA00022714"/>
    </source>
</evidence>
<dbReference type="InterPro" id="IPR036922">
    <property type="entry name" value="Rieske_2Fe-2S_sf"/>
</dbReference>
<dbReference type="PROSITE" id="PS00570">
    <property type="entry name" value="RING_HYDROXYL_ALPHA"/>
    <property type="match status" value="1"/>
</dbReference>
<dbReference type="PANTHER" id="PTHR43756:SF1">
    <property type="entry name" value="3-PHENYLPROPIONATE_CINNAMIC ACID DIOXYGENASE SUBUNIT ALPHA"/>
    <property type="match status" value="1"/>
</dbReference>
<evidence type="ECO:0000259" key="10">
    <source>
        <dbReference type="PROSITE" id="PS51296"/>
    </source>
</evidence>
<evidence type="ECO:0000256" key="5">
    <source>
        <dbReference type="ARBA" id="ARBA00022964"/>
    </source>
</evidence>
<keyword evidence="4" id="KW-0058">Aromatic hydrocarbons catabolism</keyword>
<dbReference type="PRINTS" id="PR00090">
    <property type="entry name" value="RNGDIOXGNASE"/>
</dbReference>
<dbReference type="HOGENOM" id="CLU_026244_4_0_7"/>
<dbReference type="PATRIC" id="fig|1429438.4.peg.5707"/>
<evidence type="ECO:0000256" key="9">
    <source>
        <dbReference type="ARBA" id="ARBA00023027"/>
    </source>
</evidence>
<evidence type="ECO:0000256" key="1">
    <source>
        <dbReference type="ARBA" id="ARBA00008751"/>
    </source>
</evidence>
<evidence type="ECO:0000256" key="8">
    <source>
        <dbReference type="ARBA" id="ARBA00023014"/>
    </source>
</evidence>
<organism evidence="11 12">
    <name type="scientific">Entotheonella factor</name>
    <dbReference type="NCBI Taxonomy" id="1429438"/>
    <lineage>
        <taxon>Bacteria</taxon>
        <taxon>Pseudomonadati</taxon>
        <taxon>Nitrospinota/Tectimicrobiota group</taxon>
        <taxon>Candidatus Tectimicrobiota</taxon>
        <taxon>Candidatus Entotheonellia</taxon>
        <taxon>Candidatus Entotheonellales</taxon>
        <taxon>Candidatus Entotheonellaceae</taxon>
        <taxon>Candidatus Entotheonella</taxon>
    </lineage>
</organism>
<dbReference type="Pfam" id="PF00355">
    <property type="entry name" value="Rieske"/>
    <property type="match status" value="1"/>
</dbReference>
<dbReference type="GO" id="GO:0051537">
    <property type="term" value="F:2 iron, 2 sulfur cluster binding"/>
    <property type="evidence" value="ECO:0007669"/>
    <property type="project" value="UniProtKB-KW"/>
</dbReference>
<dbReference type="Pfam" id="PF00848">
    <property type="entry name" value="Ring_hydroxyl_A"/>
    <property type="match status" value="1"/>
</dbReference>
<keyword evidence="2" id="KW-0001">2Fe-2S</keyword>
<dbReference type="CDD" id="cd08881">
    <property type="entry name" value="RHO_alpha_C_NDO-like"/>
    <property type="match status" value="1"/>
</dbReference>
<dbReference type="PROSITE" id="PS51296">
    <property type="entry name" value="RIESKE"/>
    <property type="match status" value="1"/>
</dbReference>
<keyword evidence="5" id="KW-0223">Dioxygenase</keyword>
<keyword evidence="12" id="KW-1185">Reference proteome</keyword>
<dbReference type="GO" id="GO:0051213">
    <property type="term" value="F:dioxygenase activity"/>
    <property type="evidence" value="ECO:0007669"/>
    <property type="project" value="UniProtKB-KW"/>
</dbReference>